<dbReference type="GO" id="GO:0005524">
    <property type="term" value="F:ATP binding"/>
    <property type="evidence" value="ECO:0007669"/>
    <property type="project" value="UniProtKB-KW"/>
</dbReference>
<dbReference type="KEGG" id="ail:FLP10_14110"/>
<dbReference type="GO" id="GO:0046316">
    <property type="term" value="F:gluconokinase activity"/>
    <property type="evidence" value="ECO:0007669"/>
    <property type="project" value="UniProtKB-EC"/>
</dbReference>
<sequence length="171" mass="18996">MARRVPPIVVMGVQGSGKSTVGARLADRLGVPFLDGDDLHSDENRRRMAAAIPLTDELRRPWLDEIGRRLAEASDGIVIACSALRRDYRDRLRVAAPETFTVHPAGPIELVAERIGARTHEFMPPELLRSQYATLEELADDEHGVVVDLRLDPDAIVETVVSALERLERED</sequence>
<accession>A0A5C1YIT9</accession>
<dbReference type="PANTHER" id="PTHR43442:SF3">
    <property type="entry name" value="GLUCONOKINASE-RELATED"/>
    <property type="match status" value="1"/>
</dbReference>
<dbReference type="PANTHER" id="PTHR43442">
    <property type="entry name" value="GLUCONOKINASE-RELATED"/>
    <property type="match status" value="1"/>
</dbReference>
<comment type="similarity">
    <text evidence="2 9">Belongs to the gluconokinase GntK/GntV family.</text>
</comment>
<evidence type="ECO:0000256" key="4">
    <source>
        <dbReference type="ARBA" id="ARBA00022679"/>
    </source>
</evidence>
<dbReference type="GO" id="GO:0005975">
    <property type="term" value="P:carbohydrate metabolic process"/>
    <property type="evidence" value="ECO:0007669"/>
    <property type="project" value="InterPro"/>
</dbReference>
<dbReference type="Gene3D" id="3.40.50.300">
    <property type="entry name" value="P-loop containing nucleotide triphosphate hydrolases"/>
    <property type="match status" value="1"/>
</dbReference>
<evidence type="ECO:0000313" key="11">
    <source>
        <dbReference type="Proteomes" id="UP000324678"/>
    </source>
</evidence>
<name>A0A5C1YIT9_9MICO</name>
<gene>
    <name evidence="10" type="ORF">FLP10_14110</name>
</gene>
<dbReference type="InterPro" id="IPR006001">
    <property type="entry name" value="Therm_gnt_kin"/>
</dbReference>
<dbReference type="SUPFAM" id="SSF52540">
    <property type="entry name" value="P-loop containing nucleoside triphosphate hydrolases"/>
    <property type="match status" value="1"/>
</dbReference>
<dbReference type="AlphaFoldDB" id="A0A5C1YIT9"/>
<organism evidence="10 11">
    <name type="scientific">Agromyces intestinalis</name>
    <dbReference type="NCBI Taxonomy" id="2592652"/>
    <lineage>
        <taxon>Bacteria</taxon>
        <taxon>Bacillati</taxon>
        <taxon>Actinomycetota</taxon>
        <taxon>Actinomycetes</taxon>
        <taxon>Micrococcales</taxon>
        <taxon>Microbacteriaceae</taxon>
        <taxon>Agromyces</taxon>
    </lineage>
</organism>
<evidence type="ECO:0000256" key="7">
    <source>
        <dbReference type="ARBA" id="ARBA00022840"/>
    </source>
</evidence>
<dbReference type="RefSeq" id="WP_149161449.1">
    <property type="nucleotide sequence ID" value="NZ_CP043505.1"/>
</dbReference>
<comment type="pathway">
    <text evidence="1">Carbohydrate acid metabolism.</text>
</comment>
<protein>
    <recommendedName>
        <fullName evidence="3 9">Gluconokinase</fullName>
        <ecNumber evidence="3 9">2.7.1.12</ecNumber>
    </recommendedName>
</protein>
<keyword evidence="5 9" id="KW-0547">Nucleotide-binding</keyword>
<dbReference type="EC" id="2.7.1.12" evidence="3 9"/>
<dbReference type="Pfam" id="PF01202">
    <property type="entry name" value="SKI"/>
    <property type="match status" value="1"/>
</dbReference>
<evidence type="ECO:0000256" key="2">
    <source>
        <dbReference type="ARBA" id="ARBA00008420"/>
    </source>
</evidence>
<keyword evidence="11" id="KW-1185">Reference proteome</keyword>
<keyword evidence="6 9" id="KW-0418">Kinase</keyword>
<dbReference type="OrthoDB" id="9795716at2"/>
<dbReference type="Proteomes" id="UP000324678">
    <property type="component" value="Chromosome"/>
</dbReference>
<evidence type="ECO:0000256" key="9">
    <source>
        <dbReference type="RuleBase" id="RU363066"/>
    </source>
</evidence>
<dbReference type="InterPro" id="IPR031322">
    <property type="entry name" value="Shikimate/glucono_kinase"/>
</dbReference>
<proteinExistence type="inferred from homology"/>
<keyword evidence="7 9" id="KW-0067">ATP-binding</keyword>
<comment type="catalytic activity">
    <reaction evidence="8 9">
        <text>D-gluconate + ATP = 6-phospho-D-gluconate + ADP + H(+)</text>
        <dbReference type="Rhea" id="RHEA:19433"/>
        <dbReference type="ChEBI" id="CHEBI:15378"/>
        <dbReference type="ChEBI" id="CHEBI:18391"/>
        <dbReference type="ChEBI" id="CHEBI:30616"/>
        <dbReference type="ChEBI" id="CHEBI:58759"/>
        <dbReference type="ChEBI" id="CHEBI:456216"/>
        <dbReference type="EC" id="2.7.1.12"/>
    </reaction>
</comment>
<dbReference type="EMBL" id="CP043505">
    <property type="protein sequence ID" value="QEO15435.1"/>
    <property type="molecule type" value="Genomic_DNA"/>
</dbReference>
<evidence type="ECO:0000256" key="8">
    <source>
        <dbReference type="ARBA" id="ARBA00048090"/>
    </source>
</evidence>
<evidence type="ECO:0000313" key="10">
    <source>
        <dbReference type="EMBL" id="QEO15435.1"/>
    </source>
</evidence>
<dbReference type="GO" id="GO:0005737">
    <property type="term" value="C:cytoplasm"/>
    <property type="evidence" value="ECO:0007669"/>
    <property type="project" value="TreeGrafter"/>
</dbReference>
<evidence type="ECO:0000256" key="5">
    <source>
        <dbReference type="ARBA" id="ARBA00022741"/>
    </source>
</evidence>
<keyword evidence="4 9" id="KW-0808">Transferase</keyword>
<evidence type="ECO:0000256" key="3">
    <source>
        <dbReference type="ARBA" id="ARBA00012054"/>
    </source>
</evidence>
<reference evidence="10 11" key="1">
    <citation type="submission" date="2019-09" db="EMBL/GenBank/DDBJ databases">
        <title>Genome sequencing of strain KACC 19306.</title>
        <authorList>
            <person name="Heo J."/>
            <person name="Kim S.-J."/>
            <person name="Kim J.-S."/>
            <person name="Hong S.-B."/>
            <person name="Kwon S.-W."/>
        </authorList>
    </citation>
    <scope>NUCLEOTIDE SEQUENCE [LARGE SCALE GENOMIC DNA]</scope>
    <source>
        <strain evidence="10 11">KACC 19306</strain>
    </source>
</reference>
<evidence type="ECO:0000256" key="6">
    <source>
        <dbReference type="ARBA" id="ARBA00022777"/>
    </source>
</evidence>
<dbReference type="InterPro" id="IPR027417">
    <property type="entry name" value="P-loop_NTPase"/>
</dbReference>
<dbReference type="NCBIfam" id="TIGR01313">
    <property type="entry name" value="therm_gnt_kin"/>
    <property type="match status" value="1"/>
</dbReference>
<dbReference type="CDD" id="cd02021">
    <property type="entry name" value="GntK"/>
    <property type="match status" value="1"/>
</dbReference>
<evidence type="ECO:0000256" key="1">
    <source>
        <dbReference type="ARBA" id="ARBA00004761"/>
    </source>
</evidence>